<dbReference type="EMBL" id="PDOF01000003">
    <property type="protein sequence ID" value="PYZ95839.1"/>
    <property type="molecule type" value="Genomic_DNA"/>
</dbReference>
<dbReference type="InterPro" id="IPR043129">
    <property type="entry name" value="ATPase_NBD"/>
</dbReference>
<evidence type="ECO:0000256" key="1">
    <source>
        <dbReference type="ARBA" id="ARBA00006479"/>
    </source>
</evidence>
<protein>
    <submittedName>
        <fullName evidence="2">Glucose kinase</fullName>
    </submittedName>
</protein>
<keyword evidence="2" id="KW-0418">Kinase</keyword>
<dbReference type="RefSeq" id="WP_110521116.1">
    <property type="nucleotide sequence ID" value="NZ_PDOF01000003.1"/>
</dbReference>
<evidence type="ECO:0000313" key="2">
    <source>
        <dbReference type="EMBL" id="PYZ95839.1"/>
    </source>
</evidence>
<dbReference type="Gene3D" id="3.30.420.40">
    <property type="match status" value="2"/>
</dbReference>
<dbReference type="SUPFAM" id="SSF53067">
    <property type="entry name" value="Actin-like ATPase domain"/>
    <property type="match status" value="1"/>
</dbReference>
<dbReference type="PANTHER" id="PTHR18964">
    <property type="entry name" value="ROK (REPRESSOR, ORF, KINASE) FAMILY"/>
    <property type="match status" value="1"/>
</dbReference>
<keyword evidence="2" id="KW-0808">Transferase</keyword>
<dbReference type="PANTHER" id="PTHR18964:SF149">
    <property type="entry name" value="BIFUNCTIONAL UDP-N-ACETYLGLUCOSAMINE 2-EPIMERASE_N-ACETYLMANNOSAMINE KINASE"/>
    <property type="match status" value="1"/>
</dbReference>
<dbReference type="Proteomes" id="UP000248066">
    <property type="component" value="Unassembled WGS sequence"/>
</dbReference>
<dbReference type="GO" id="GO:0016301">
    <property type="term" value="F:kinase activity"/>
    <property type="evidence" value="ECO:0007669"/>
    <property type="project" value="UniProtKB-KW"/>
</dbReference>
<comment type="caution">
    <text evidence="2">The sequence shown here is derived from an EMBL/GenBank/DDBJ whole genome shotgun (WGS) entry which is preliminary data.</text>
</comment>
<dbReference type="InterPro" id="IPR000600">
    <property type="entry name" value="ROK"/>
</dbReference>
<evidence type="ECO:0000313" key="3">
    <source>
        <dbReference type="Proteomes" id="UP000248066"/>
    </source>
</evidence>
<accession>A0A2W0HGA5</accession>
<dbReference type="OrthoDB" id="9795247at2"/>
<keyword evidence="3" id="KW-1185">Reference proteome</keyword>
<proteinExistence type="inferred from homology"/>
<reference evidence="2 3" key="1">
    <citation type="submission" date="2017-10" db="EMBL/GenBank/DDBJ databases">
        <title>Bacillus sp. nov., a halophilic bacterium isolated from a Yangshapao Lake.</title>
        <authorList>
            <person name="Wang H."/>
        </authorList>
    </citation>
    <scope>NUCLEOTIDE SEQUENCE [LARGE SCALE GENOMIC DNA]</scope>
    <source>
        <strain evidence="2 3">YSP-3</strain>
    </source>
</reference>
<dbReference type="AlphaFoldDB" id="A0A2W0HGA5"/>
<dbReference type="Pfam" id="PF00480">
    <property type="entry name" value="ROK"/>
    <property type="match status" value="1"/>
</dbReference>
<organism evidence="2 3">
    <name type="scientific">Alteribacter lacisalsi</name>
    <dbReference type="NCBI Taxonomy" id="2045244"/>
    <lineage>
        <taxon>Bacteria</taxon>
        <taxon>Bacillati</taxon>
        <taxon>Bacillota</taxon>
        <taxon>Bacilli</taxon>
        <taxon>Bacillales</taxon>
        <taxon>Bacillaceae</taxon>
        <taxon>Alteribacter</taxon>
    </lineage>
</organism>
<comment type="similarity">
    <text evidence="1">Belongs to the ROK (NagC/XylR) family.</text>
</comment>
<gene>
    <name evidence="2" type="ORF">CR205_15765</name>
</gene>
<name>A0A2W0HGA5_9BACI</name>
<sequence>MMKGNMPAIGIDIGGTSTRVALVDREGKILAREQEETAPQKGTKAFVNRTVEAVRRISRQADEPVYQIGIGCPGPLNPFSGTLLDPPNLPGWDGFALKKELETATGLSVTLDNDASAAALGEARFGAGAGQSSTIYITLSTGIGAGIVINGRLFSGATGNAGEIGNMIVQPGGERFGTLNAGALEGLASGTAIGREGKRKLGLDGKAETVFTKAEKGNRYAEAIIEEAAGYLAIAVANLANSFDPAVFVFGGGVMQQERMLPLLKEKTVPLLYPSMQKTLRLTLADLGQSAGVIGAALLPMYRE</sequence>